<dbReference type="EMBL" id="FOSK01000007">
    <property type="protein sequence ID" value="SFK62874.1"/>
    <property type="molecule type" value="Genomic_DNA"/>
</dbReference>
<organism evidence="8 9">
    <name type="scientific">Pseudovibrio ascidiaceicola</name>
    <dbReference type="NCBI Taxonomy" id="285279"/>
    <lineage>
        <taxon>Bacteria</taxon>
        <taxon>Pseudomonadati</taxon>
        <taxon>Pseudomonadota</taxon>
        <taxon>Alphaproteobacteria</taxon>
        <taxon>Hyphomicrobiales</taxon>
        <taxon>Stappiaceae</taxon>
        <taxon>Pseudovibrio</taxon>
    </lineage>
</organism>
<keyword evidence="4 8" id="KW-0067">ATP-binding</keyword>
<reference evidence="8 9" key="1">
    <citation type="submission" date="2016-10" db="EMBL/GenBank/DDBJ databases">
        <authorList>
            <person name="Varghese N."/>
            <person name="Submissions S."/>
        </authorList>
    </citation>
    <scope>NUCLEOTIDE SEQUENCE [LARGE SCALE GENOMIC DNA]</scope>
    <source>
        <strain evidence="8 9">DSM 16392</strain>
    </source>
</reference>
<comment type="function">
    <text evidence="6">Part of the ABC transporter complex HmuTUV involved in hemin import. Responsible for energy coupling to the transport system.</text>
</comment>
<name>A0A1I4B2E7_9HYPH</name>
<keyword evidence="5" id="KW-1278">Translocase</keyword>
<evidence type="ECO:0000256" key="2">
    <source>
        <dbReference type="ARBA" id="ARBA00022448"/>
    </source>
</evidence>
<dbReference type="Pfam" id="PF00005">
    <property type="entry name" value="ABC_tran"/>
    <property type="match status" value="1"/>
</dbReference>
<dbReference type="RefSeq" id="WP_093520400.1">
    <property type="nucleotide sequence ID" value="NZ_FOSK01000007.1"/>
</dbReference>
<dbReference type="PANTHER" id="PTHR42794">
    <property type="entry name" value="HEMIN IMPORT ATP-BINDING PROTEIN HMUV"/>
    <property type="match status" value="1"/>
</dbReference>
<dbReference type="PROSITE" id="PS50893">
    <property type="entry name" value="ABC_TRANSPORTER_2"/>
    <property type="match status" value="1"/>
</dbReference>
<feature type="domain" description="ABC transporter" evidence="7">
    <location>
        <begin position="3"/>
        <end position="235"/>
    </location>
</feature>
<evidence type="ECO:0000256" key="1">
    <source>
        <dbReference type="ARBA" id="ARBA00005417"/>
    </source>
</evidence>
<evidence type="ECO:0000256" key="5">
    <source>
        <dbReference type="ARBA" id="ARBA00022967"/>
    </source>
</evidence>
<evidence type="ECO:0000256" key="4">
    <source>
        <dbReference type="ARBA" id="ARBA00022840"/>
    </source>
</evidence>
<gene>
    <name evidence="8" type="ORF">SAMN04488518_10783</name>
</gene>
<keyword evidence="9" id="KW-1185">Reference proteome</keyword>
<dbReference type="InterPro" id="IPR027417">
    <property type="entry name" value="P-loop_NTPase"/>
</dbReference>
<evidence type="ECO:0000313" key="8">
    <source>
        <dbReference type="EMBL" id="SFK62874.1"/>
    </source>
</evidence>
<proteinExistence type="inferred from homology"/>
<dbReference type="PROSITE" id="PS00211">
    <property type="entry name" value="ABC_TRANSPORTER_1"/>
    <property type="match status" value="1"/>
</dbReference>
<keyword evidence="2" id="KW-0813">Transport</keyword>
<dbReference type="Proteomes" id="UP000199598">
    <property type="component" value="Unassembled WGS sequence"/>
</dbReference>
<dbReference type="InterPro" id="IPR017871">
    <property type="entry name" value="ABC_transporter-like_CS"/>
</dbReference>
<comment type="caution">
    <text evidence="8">The sequence shown here is derived from an EMBL/GenBank/DDBJ whole genome shotgun (WGS) entry which is preliminary data.</text>
</comment>
<accession>A0A1I4B2E7</accession>
<dbReference type="PANTHER" id="PTHR42794:SF1">
    <property type="entry name" value="HEMIN IMPORT ATP-BINDING PROTEIN HMUV"/>
    <property type="match status" value="1"/>
</dbReference>
<dbReference type="SUPFAM" id="SSF52540">
    <property type="entry name" value="P-loop containing nucleoside triphosphate hydrolases"/>
    <property type="match status" value="1"/>
</dbReference>
<comment type="similarity">
    <text evidence="1">Belongs to the ABC transporter superfamily.</text>
</comment>
<dbReference type="InterPro" id="IPR003439">
    <property type="entry name" value="ABC_transporter-like_ATP-bd"/>
</dbReference>
<dbReference type="GO" id="GO:0005524">
    <property type="term" value="F:ATP binding"/>
    <property type="evidence" value="ECO:0007669"/>
    <property type="project" value="UniProtKB-KW"/>
</dbReference>
<evidence type="ECO:0000256" key="6">
    <source>
        <dbReference type="ARBA" id="ARBA00037066"/>
    </source>
</evidence>
<evidence type="ECO:0000313" key="9">
    <source>
        <dbReference type="Proteomes" id="UP000199598"/>
    </source>
</evidence>
<evidence type="ECO:0000256" key="3">
    <source>
        <dbReference type="ARBA" id="ARBA00022741"/>
    </source>
</evidence>
<evidence type="ECO:0000259" key="7">
    <source>
        <dbReference type="PROSITE" id="PS50893"/>
    </source>
</evidence>
<sequence length="253" mass="27651">MLLQLKDLSVNYGPKNILSSINLEIGKGEIVGLIGPNGSGKSTLMKAMVGLIPSHGNISYDNQPLKSISAKQLSKYVAYMAQERDVAWDLSVERILALGCEAIGGSVRMPKHKAELEDTIASLGLEAIRKASILQVSGGEKARALLGRALMQKTPLIIADEPTAGLDPEHQLELQEIFQKLQQQGTSMLVSLHDWTYAARLCTRIAMLKEGKLVAYGTPKEVLTEERVQDVYRVKAHILQTEQGPVITPTTRL</sequence>
<dbReference type="CDD" id="cd03214">
    <property type="entry name" value="ABC_Iron-Siderophores_B12_Hemin"/>
    <property type="match status" value="1"/>
</dbReference>
<keyword evidence="3" id="KW-0547">Nucleotide-binding</keyword>
<dbReference type="SMART" id="SM00382">
    <property type="entry name" value="AAA"/>
    <property type="match status" value="1"/>
</dbReference>
<dbReference type="Gene3D" id="3.40.50.300">
    <property type="entry name" value="P-loop containing nucleotide triphosphate hydrolases"/>
    <property type="match status" value="1"/>
</dbReference>
<protein>
    <submittedName>
        <fullName evidence="8">Iron complex transport system ATP-binding protein</fullName>
    </submittedName>
</protein>
<dbReference type="InterPro" id="IPR003593">
    <property type="entry name" value="AAA+_ATPase"/>
</dbReference>